<organism evidence="2 3">
    <name type="scientific">Paractinoplanes globisporus</name>
    <dbReference type="NCBI Taxonomy" id="113565"/>
    <lineage>
        <taxon>Bacteria</taxon>
        <taxon>Bacillati</taxon>
        <taxon>Actinomycetota</taxon>
        <taxon>Actinomycetes</taxon>
        <taxon>Micromonosporales</taxon>
        <taxon>Micromonosporaceae</taxon>
        <taxon>Paractinoplanes</taxon>
    </lineage>
</organism>
<dbReference type="Proteomes" id="UP001602245">
    <property type="component" value="Unassembled WGS sequence"/>
</dbReference>
<comment type="caution">
    <text evidence="2">The sequence shown here is derived from an EMBL/GenBank/DDBJ whole genome shotgun (WGS) entry which is preliminary data.</text>
</comment>
<evidence type="ECO:0000256" key="1">
    <source>
        <dbReference type="SAM" id="Phobius"/>
    </source>
</evidence>
<dbReference type="EMBL" id="JBIAZU010000012">
    <property type="protein sequence ID" value="MFF5297556.1"/>
    <property type="molecule type" value="Genomic_DNA"/>
</dbReference>
<keyword evidence="3" id="KW-1185">Reference proteome</keyword>
<protein>
    <submittedName>
        <fullName evidence="2">Uncharacterized protein</fullName>
    </submittedName>
</protein>
<gene>
    <name evidence="2" type="ORF">ACFY35_49685</name>
</gene>
<accession>A0ABW6WZ95</accession>
<evidence type="ECO:0000313" key="3">
    <source>
        <dbReference type="Proteomes" id="UP001602245"/>
    </source>
</evidence>
<feature type="transmembrane region" description="Helical" evidence="1">
    <location>
        <begin position="101"/>
        <end position="119"/>
    </location>
</feature>
<feature type="transmembrane region" description="Helical" evidence="1">
    <location>
        <begin position="69"/>
        <end position="89"/>
    </location>
</feature>
<proteinExistence type="predicted"/>
<reference evidence="2 3" key="1">
    <citation type="submission" date="2024-10" db="EMBL/GenBank/DDBJ databases">
        <title>The Natural Products Discovery Center: Release of the First 8490 Sequenced Strains for Exploring Actinobacteria Biosynthetic Diversity.</title>
        <authorList>
            <person name="Kalkreuter E."/>
            <person name="Kautsar S.A."/>
            <person name="Yang D."/>
            <person name="Bader C.D."/>
            <person name="Teijaro C.N."/>
            <person name="Fluegel L."/>
            <person name="Davis C.M."/>
            <person name="Simpson J.R."/>
            <person name="Lauterbach L."/>
            <person name="Steele A.D."/>
            <person name="Gui C."/>
            <person name="Meng S."/>
            <person name="Li G."/>
            <person name="Viehrig K."/>
            <person name="Ye F."/>
            <person name="Su P."/>
            <person name="Kiefer A.F."/>
            <person name="Nichols A."/>
            <person name="Cepeda A.J."/>
            <person name="Yan W."/>
            <person name="Fan B."/>
            <person name="Jiang Y."/>
            <person name="Adhikari A."/>
            <person name="Zheng C.-J."/>
            <person name="Schuster L."/>
            <person name="Cowan T.M."/>
            <person name="Smanski M.J."/>
            <person name="Chevrette M.G."/>
            <person name="De Carvalho L.P.S."/>
            <person name="Shen B."/>
        </authorList>
    </citation>
    <scope>NUCLEOTIDE SEQUENCE [LARGE SCALE GENOMIC DNA]</scope>
    <source>
        <strain evidence="2 3">NPDC000087</strain>
    </source>
</reference>
<sequence length="226" mass="23823">MPEDRELVPSSDDAENDDTLKPTVALLRGLNLLPDEGDLEKAGKFSSAFKGPPDTVALIEAGATAASKWWAAGLGGGVIAAWVAVREWWGSATAANQQVSLWAAAIVTAAAIAGIAYLLGSDVRGRAAVATETVRARADVAEAFVRAADCAHDKVAIERAPAQAERGRVLVVALPLFAVRHVRLAGNDEKGWRAVALATDANGQNRYLIAKGATHEWVRVDEVHLC</sequence>
<keyword evidence="1" id="KW-1133">Transmembrane helix</keyword>
<name>A0ABW6WZ95_9ACTN</name>
<dbReference type="RefSeq" id="WP_157296323.1">
    <property type="nucleotide sequence ID" value="NZ_JBIAZU010000012.1"/>
</dbReference>
<evidence type="ECO:0000313" key="2">
    <source>
        <dbReference type="EMBL" id="MFF5297556.1"/>
    </source>
</evidence>
<keyword evidence="1" id="KW-0812">Transmembrane</keyword>
<keyword evidence="1" id="KW-0472">Membrane</keyword>